<dbReference type="Gene3D" id="3.40.50.300">
    <property type="entry name" value="P-loop containing nucleotide triphosphate hydrolases"/>
    <property type="match status" value="1"/>
</dbReference>
<feature type="domain" description="AAA ATPase AAA+ lid" evidence="8">
    <location>
        <begin position="81"/>
        <end position="119"/>
    </location>
</feature>
<evidence type="ECO:0000256" key="1">
    <source>
        <dbReference type="ARBA" id="ARBA00022737"/>
    </source>
</evidence>
<dbReference type="GO" id="GO:0016558">
    <property type="term" value="P:protein import into peroxisome matrix"/>
    <property type="evidence" value="ECO:0007669"/>
    <property type="project" value="TreeGrafter"/>
</dbReference>
<gene>
    <name evidence="9" type="primary">PEX1</name>
    <name evidence="9" type="ORF">NPIL_347681</name>
</gene>
<feature type="non-terminal residue" evidence="9">
    <location>
        <position position="170"/>
    </location>
</feature>
<dbReference type="Pfam" id="PF17862">
    <property type="entry name" value="AAA_lid_3"/>
    <property type="match status" value="1"/>
</dbReference>
<evidence type="ECO:0000256" key="4">
    <source>
        <dbReference type="ARBA" id="ARBA00032509"/>
    </source>
</evidence>
<dbReference type="InterPro" id="IPR027417">
    <property type="entry name" value="P-loop_NTPase"/>
</dbReference>
<comment type="caution">
    <text evidence="9">The sequence shown here is derived from an EMBL/GenBank/DDBJ whole genome shotgun (WGS) entry which is preliminary data.</text>
</comment>
<dbReference type="InterPro" id="IPR003959">
    <property type="entry name" value="ATPase_AAA_core"/>
</dbReference>
<evidence type="ECO:0000313" key="10">
    <source>
        <dbReference type="Proteomes" id="UP000887013"/>
    </source>
</evidence>
<keyword evidence="3 6" id="KW-0067">ATP-binding</keyword>
<dbReference type="SUPFAM" id="SSF52540">
    <property type="entry name" value="P-loop containing nucleoside triphosphate hydrolases"/>
    <property type="match status" value="1"/>
</dbReference>
<keyword evidence="2 6" id="KW-0547">Nucleotide-binding</keyword>
<evidence type="ECO:0000256" key="2">
    <source>
        <dbReference type="ARBA" id="ARBA00022741"/>
    </source>
</evidence>
<evidence type="ECO:0000259" key="8">
    <source>
        <dbReference type="Pfam" id="PF17862"/>
    </source>
</evidence>
<dbReference type="PROSITE" id="PS00674">
    <property type="entry name" value="AAA"/>
    <property type="match status" value="1"/>
</dbReference>
<keyword evidence="10" id="KW-1185">Reference proteome</keyword>
<evidence type="ECO:0000256" key="5">
    <source>
        <dbReference type="ARBA" id="ARBA00034532"/>
    </source>
</evidence>
<keyword evidence="1" id="KW-0677">Repeat</keyword>
<evidence type="ECO:0000259" key="7">
    <source>
        <dbReference type="Pfam" id="PF00004"/>
    </source>
</evidence>
<accession>A0A8X6NF15</accession>
<dbReference type="Proteomes" id="UP000887013">
    <property type="component" value="Unassembled WGS sequence"/>
</dbReference>
<name>A0A8X6NF15_NEPPI</name>
<sequence length="170" mass="18807">RGHDSTGVTDRVVNQLLTQLDGVESLEGVHVIAASSRPELIDPALLRPGRLDKSLLCPLPDEIERMDILRCLSSKLSIGDDVDLEYIAKNTEHFSGADLQALLYTANIEALHETQSSSTRRYSMGDSEDLNYSVASDKVLYMPTIQDGLSVPTYEDGKKIVQEVRAFWNA</sequence>
<dbReference type="InterPro" id="IPR041569">
    <property type="entry name" value="AAA_lid_3"/>
</dbReference>
<dbReference type="FunFam" id="1.10.8.60:FF:000105">
    <property type="entry name" value="PeRoXisome assembly factor"/>
    <property type="match status" value="1"/>
</dbReference>
<evidence type="ECO:0000313" key="9">
    <source>
        <dbReference type="EMBL" id="GFT11674.1"/>
    </source>
</evidence>
<organism evidence="9 10">
    <name type="scientific">Nephila pilipes</name>
    <name type="common">Giant wood spider</name>
    <name type="synonym">Nephila maculata</name>
    <dbReference type="NCBI Taxonomy" id="299642"/>
    <lineage>
        <taxon>Eukaryota</taxon>
        <taxon>Metazoa</taxon>
        <taxon>Ecdysozoa</taxon>
        <taxon>Arthropoda</taxon>
        <taxon>Chelicerata</taxon>
        <taxon>Arachnida</taxon>
        <taxon>Araneae</taxon>
        <taxon>Araneomorphae</taxon>
        <taxon>Entelegynae</taxon>
        <taxon>Araneoidea</taxon>
        <taxon>Nephilidae</taxon>
        <taxon>Nephila</taxon>
    </lineage>
</organism>
<dbReference type="OrthoDB" id="8173462at2759"/>
<evidence type="ECO:0000256" key="3">
    <source>
        <dbReference type="ARBA" id="ARBA00022840"/>
    </source>
</evidence>
<protein>
    <recommendedName>
        <fullName evidence="5">Peroxisomal ATPase PEX1</fullName>
    </recommendedName>
    <alternativeName>
        <fullName evidence="4">Peroxin-1</fullName>
    </alternativeName>
</protein>
<proteinExistence type="inferred from homology"/>
<reference evidence="9" key="1">
    <citation type="submission" date="2020-08" db="EMBL/GenBank/DDBJ databases">
        <title>Multicomponent nature underlies the extraordinary mechanical properties of spider dragline silk.</title>
        <authorList>
            <person name="Kono N."/>
            <person name="Nakamura H."/>
            <person name="Mori M."/>
            <person name="Yoshida Y."/>
            <person name="Ohtoshi R."/>
            <person name="Malay A.D."/>
            <person name="Moran D.A.P."/>
            <person name="Tomita M."/>
            <person name="Numata K."/>
            <person name="Arakawa K."/>
        </authorList>
    </citation>
    <scope>NUCLEOTIDE SEQUENCE</scope>
</reference>
<dbReference type="AlphaFoldDB" id="A0A8X6NF15"/>
<dbReference type="GO" id="GO:0005778">
    <property type="term" value="C:peroxisomal membrane"/>
    <property type="evidence" value="ECO:0007669"/>
    <property type="project" value="TreeGrafter"/>
</dbReference>
<dbReference type="InterPro" id="IPR003960">
    <property type="entry name" value="ATPase_AAA_CS"/>
</dbReference>
<dbReference type="Gene3D" id="1.10.8.60">
    <property type="match status" value="1"/>
</dbReference>
<evidence type="ECO:0000256" key="6">
    <source>
        <dbReference type="RuleBase" id="RU003651"/>
    </source>
</evidence>
<dbReference type="GO" id="GO:0005829">
    <property type="term" value="C:cytosol"/>
    <property type="evidence" value="ECO:0007669"/>
    <property type="project" value="TreeGrafter"/>
</dbReference>
<dbReference type="GO" id="GO:0016887">
    <property type="term" value="F:ATP hydrolysis activity"/>
    <property type="evidence" value="ECO:0007669"/>
    <property type="project" value="InterPro"/>
</dbReference>
<dbReference type="PANTHER" id="PTHR23077">
    <property type="entry name" value="AAA-FAMILY ATPASE"/>
    <property type="match status" value="1"/>
</dbReference>
<dbReference type="PANTHER" id="PTHR23077:SF12">
    <property type="entry name" value="PEROXISOMAL ATPASE PEX1"/>
    <property type="match status" value="1"/>
</dbReference>
<dbReference type="Pfam" id="PF00004">
    <property type="entry name" value="AAA"/>
    <property type="match status" value="1"/>
</dbReference>
<dbReference type="GO" id="GO:0005524">
    <property type="term" value="F:ATP binding"/>
    <property type="evidence" value="ECO:0007669"/>
    <property type="project" value="UniProtKB-KW"/>
</dbReference>
<dbReference type="EMBL" id="BMAW01103951">
    <property type="protein sequence ID" value="GFT11674.1"/>
    <property type="molecule type" value="Genomic_DNA"/>
</dbReference>
<feature type="domain" description="ATPase AAA-type core" evidence="7">
    <location>
        <begin position="3"/>
        <end position="58"/>
    </location>
</feature>
<comment type="similarity">
    <text evidence="6">Belongs to the AAA ATPase family.</text>
</comment>
<dbReference type="InterPro" id="IPR050168">
    <property type="entry name" value="AAA_ATPase_domain"/>
</dbReference>